<evidence type="ECO:0000313" key="2">
    <source>
        <dbReference type="Proteomes" id="UP000034589"/>
    </source>
</evidence>
<comment type="caution">
    <text evidence="1">The sequence shown here is derived from an EMBL/GenBank/DDBJ whole genome shotgun (WGS) entry which is preliminary data.</text>
</comment>
<protein>
    <submittedName>
        <fullName evidence="1">Uncharacterized protein</fullName>
    </submittedName>
</protein>
<dbReference type="EMBL" id="LCPV01000019">
    <property type="protein sequence ID" value="KKW07152.1"/>
    <property type="molecule type" value="Genomic_DNA"/>
</dbReference>
<evidence type="ECO:0000313" key="1">
    <source>
        <dbReference type="EMBL" id="KKW07152.1"/>
    </source>
</evidence>
<organism evidence="1 2">
    <name type="scientific">Candidatus Kaiserbacteria bacterium GW2011_GWC2_49_12</name>
    <dbReference type="NCBI Taxonomy" id="1618675"/>
    <lineage>
        <taxon>Bacteria</taxon>
        <taxon>Candidatus Kaiseribacteriota</taxon>
    </lineage>
</organism>
<accession>A0A0G1XX32</accession>
<name>A0A0G1XX32_9BACT</name>
<reference evidence="1 2" key="1">
    <citation type="journal article" date="2015" name="Nature">
        <title>rRNA introns, odd ribosomes, and small enigmatic genomes across a large radiation of phyla.</title>
        <authorList>
            <person name="Brown C.T."/>
            <person name="Hug L.A."/>
            <person name="Thomas B.C."/>
            <person name="Sharon I."/>
            <person name="Castelle C.J."/>
            <person name="Singh A."/>
            <person name="Wilkins M.J."/>
            <person name="Williams K.H."/>
            <person name="Banfield J.F."/>
        </authorList>
    </citation>
    <scope>NUCLEOTIDE SEQUENCE [LARGE SCALE GENOMIC DNA]</scope>
</reference>
<proteinExistence type="predicted"/>
<dbReference type="AlphaFoldDB" id="A0A0G1XX32"/>
<gene>
    <name evidence="1" type="ORF">UY39_C0019G0014</name>
</gene>
<dbReference type="Proteomes" id="UP000034589">
    <property type="component" value="Unassembled WGS sequence"/>
</dbReference>
<sequence>MSTKSELSIATVKRWLRIRLAAAQRAHLSAEEARKRIGEKLNDLTFDRASLLLRLHVSRDLVAAGAVIVLYGGRDEKLSVKT</sequence>